<evidence type="ECO:0000256" key="2">
    <source>
        <dbReference type="SAM" id="Phobius"/>
    </source>
</evidence>
<dbReference type="RefSeq" id="XP_013960559.1">
    <property type="nucleotide sequence ID" value="XM_014105084.1"/>
</dbReference>
<dbReference type="HOGENOM" id="CLU_2210421_0_0_1"/>
<evidence type="ECO:0000313" key="4">
    <source>
        <dbReference type="Proteomes" id="UP000007115"/>
    </source>
</evidence>
<feature type="transmembrane region" description="Helical" evidence="2">
    <location>
        <begin position="45"/>
        <end position="65"/>
    </location>
</feature>
<dbReference type="GeneID" id="25792242"/>
<keyword evidence="2" id="KW-0472">Membrane</keyword>
<reference evidence="3 4" key="1">
    <citation type="journal article" date="2011" name="Genome Biol.">
        <title>Comparative genome sequence analysis underscores mycoparasitism as the ancestral life style of Trichoderma.</title>
        <authorList>
            <person name="Kubicek C.P."/>
            <person name="Herrera-Estrella A."/>
            <person name="Seidl-Seiboth V."/>
            <person name="Martinez D.A."/>
            <person name="Druzhinina I.S."/>
            <person name="Thon M."/>
            <person name="Zeilinger S."/>
            <person name="Casas-Flores S."/>
            <person name="Horwitz B.A."/>
            <person name="Mukherjee P.K."/>
            <person name="Mukherjee M."/>
            <person name="Kredics L."/>
            <person name="Alcaraz L.D."/>
            <person name="Aerts A."/>
            <person name="Antal Z."/>
            <person name="Atanasova L."/>
            <person name="Cervantes-Badillo M.G."/>
            <person name="Challacombe J."/>
            <person name="Chertkov O."/>
            <person name="McCluskey K."/>
            <person name="Coulpier F."/>
            <person name="Deshpande N."/>
            <person name="von Doehren H."/>
            <person name="Ebbole D.J."/>
            <person name="Esquivel-Naranjo E.U."/>
            <person name="Fekete E."/>
            <person name="Flipphi M."/>
            <person name="Glaser F."/>
            <person name="Gomez-Rodriguez E.Y."/>
            <person name="Gruber S."/>
            <person name="Han C."/>
            <person name="Henrissat B."/>
            <person name="Hermosa R."/>
            <person name="Hernandez-Onate M."/>
            <person name="Karaffa L."/>
            <person name="Kosti I."/>
            <person name="Le Crom S."/>
            <person name="Lindquist E."/>
            <person name="Lucas S."/>
            <person name="Luebeck M."/>
            <person name="Luebeck P.S."/>
            <person name="Margeot A."/>
            <person name="Metz B."/>
            <person name="Misra M."/>
            <person name="Nevalainen H."/>
            <person name="Omann M."/>
            <person name="Packer N."/>
            <person name="Perrone G."/>
            <person name="Uresti-Rivera E.E."/>
            <person name="Salamov A."/>
            <person name="Schmoll M."/>
            <person name="Seiboth B."/>
            <person name="Shapiro H."/>
            <person name="Sukno S."/>
            <person name="Tamayo-Ramos J.A."/>
            <person name="Tisch D."/>
            <person name="Wiest A."/>
            <person name="Wilkinson H.H."/>
            <person name="Zhang M."/>
            <person name="Coutinho P.M."/>
            <person name="Kenerley C.M."/>
            <person name="Monte E."/>
            <person name="Baker S.E."/>
            <person name="Grigoriev I.V."/>
        </authorList>
    </citation>
    <scope>NUCLEOTIDE SEQUENCE [LARGE SCALE GENOMIC DNA]</scope>
    <source>
        <strain evidence="4">Gv29-8 / FGSC 10586</strain>
    </source>
</reference>
<evidence type="ECO:0000313" key="3">
    <source>
        <dbReference type="EMBL" id="EHK26349.1"/>
    </source>
</evidence>
<feature type="region of interest" description="Disordered" evidence="1">
    <location>
        <begin position="1"/>
        <end position="39"/>
    </location>
</feature>
<proteinExistence type="predicted"/>
<accession>G9MI14</accession>
<evidence type="ECO:0000256" key="1">
    <source>
        <dbReference type="SAM" id="MobiDB-lite"/>
    </source>
</evidence>
<organism evidence="3 4">
    <name type="scientific">Hypocrea virens (strain Gv29-8 / FGSC 10586)</name>
    <name type="common">Gliocladium virens</name>
    <name type="synonym">Trichoderma virens</name>
    <dbReference type="NCBI Taxonomy" id="413071"/>
    <lineage>
        <taxon>Eukaryota</taxon>
        <taxon>Fungi</taxon>
        <taxon>Dikarya</taxon>
        <taxon>Ascomycota</taxon>
        <taxon>Pezizomycotina</taxon>
        <taxon>Sordariomycetes</taxon>
        <taxon>Hypocreomycetidae</taxon>
        <taxon>Hypocreales</taxon>
        <taxon>Hypocreaceae</taxon>
        <taxon>Trichoderma</taxon>
    </lineage>
</organism>
<dbReference type="EMBL" id="ABDF02000002">
    <property type="protein sequence ID" value="EHK26349.1"/>
    <property type="molecule type" value="Genomic_DNA"/>
</dbReference>
<name>G9MI14_HYPVG</name>
<dbReference type="Proteomes" id="UP000007115">
    <property type="component" value="Unassembled WGS sequence"/>
</dbReference>
<dbReference type="AlphaFoldDB" id="G9MI14"/>
<gene>
    <name evidence="3" type="ORF">TRIVIDRAFT_229337</name>
</gene>
<comment type="caution">
    <text evidence="3">The sequence shown here is derived from an EMBL/GenBank/DDBJ whole genome shotgun (WGS) entry which is preliminary data.</text>
</comment>
<keyword evidence="2" id="KW-1133">Transmembrane helix</keyword>
<feature type="region of interest" description="Disordered" evidence="1">
    <location>
        <begin position="79"/>
        <end position="107"/>
    </location>
</feature>
<dbReference type="VEuPathDB" id="FungiDB:TRIVIDRAFT_229337"/>
<dbReference type="InParanoid" id="G9MI14"/>
<feature type="compositionally biased region" description="Basic and acidic residues" evidence="1">
    <location>
        <begin position="1"/>
        <end position="21"/>
    </location>
</feature>
<keyword evidence="2" id="KW-0812">Transmembrane</keyword>
<sequence length="107" mass="11368">MQDKALPDAYKSDDETQDRLDMSVGQQQGTDNEDDSHSPLPSLRFIVIAIGIVAVSVTVTITTTATPRALVKHSQSFQADYYPLPNPNPASSLATLGTPPAVSKGAK</sequence>
<protein>
    <submittedName>
        <fullName evidence="3">Uncharacterized protein</fullName>
    </submittedName>
</protein>
<keyword evidence="4" id="KW-1185">Reference proteome</keyword>